<comment type="caution">
    <text evidence="2">The sequence shown here is derived from an EMBL/GenBank/DDBJ whole genome shotgun (WGS) entry which is preliminary data.</text>
</comment>
<dbReference type="Gene3D" id="1.10.1660.10">
    <property type="match status" value="1"/>
</dbReference>
<evidence type="ECO:0000313" key="2">
    <source>
        <dbReference type="EMBL" id="MDM1550920.1"/>
    </source>
</evidence>
<organism evidence="2 3">
    <name type="scientific">Empedobacter falsenii</name>
    <dbReference type="NCBI Taxonomy" id="343874"/>
    <lineage>
        <taxon>Bacteria</taxon>
        <taxon>Pseudomonadati</taxon>
        <taxon>Bacteroidota</taxon>
        <taxon>Flavobacteriia</taxon>
        <taxon>Flavobacteriales</taxon>
        <taxon>Weeksellaceae</taxon>
        <taxon>Empedobacter</taxon>
    </lineage>
</organism>
<dbReference type="RefSeq" id="WP_286485552.1">
    <property type="nucleotide sequence ID" value="NZ_JACALR010000002.1"/>
</dbReference>
<reference evidence="2" key="1">
    <citation type="submission" date="2020-06" db="EMBL/GenBank/DDBJ databases">
        <authorList>
            <person name="Dong N."/>
        </authorList>
    </citation>
    <scope>NUCLEOTIDE SEQUENCE</scope>
    <source>
        <strain evidence="2">210</strain>
    </source>
</reference>
<evidence type="ECO:0000313" key="3">
    <source>
        <dbReference type="Proteomes" id="UP001173578"/>
    </source>
</evidence>
<sequence>MEQLQFVGLSPEQFLAEIKKAVAECLVSQQQDKKKEDEKDFFTSKEVQQILSVSPTTLYNWEKSGKLLPSRIGHRVYYSRSIIENSFKSA</sequence>
<dbReference type="Pfam" id="PF12728">
    <property type="entry name" value="HTH_17"/>
    <property type="match status" value="1"/>
</dbReference>
<name>A0AAW7DJU8_9FLAO</name>
<proteinExistence type="predicted"/>
<evidence type="ECO:0000259" key="1">
    <source>
        <dbReference type="Pfam" id="PF12728"/>
    </source>
</evidence>
<dbReference type="InterPro" id="IPR041657">
    <property type="entry name" value="HTH_17"/>
</dbReference>
<dbReference type="Proteomes" id="UP001173578">
    <property type="component" value="Unassembled WGS sequence"/>
</dbReference>
<dbReference type="EMBL" id="JACALR010000002">
    <property type="protein sequence ID" value="MDM1550920.1"/>
    <property type="molecule type" value="Genomic_DNA"/>
</dbReference>
<dbReference type="InterPro" id="IPR009061">
    <property type="entry name" value="DNA-bd_dom_put_sf"/>
</dbReference>
<accession>A0AAW7DJU8</accession>
<dbReference type="AlphaFoldDB" id="A0AAW7DJU8"/>
<protein>
    <submittedName>
        <fullName evidence="2">Helix-turn-helix domain-containing protein</fullName>
    </submittedName>
</protein>
<gene>
    <name evidence="2" type="ORF">HX095_06805</name>
</gene>
<reference evidence="2" key="2">
    <citation type="journal article" date="2022" name="Sci. Total Environ.">
        <title>Prevalence, transmission, and molecular epidemiology of tet(X)-positive bacteria among humans, animals, and environmental niches in China: An epidemiological, and genomic-based study.</title>
        <authorList>
            <person name="Dong N."/>
            <person name="Zeng Y."/>
            <person name="Cai C."/>
            <person name="Sun C."/>
            <person name="Lu J."/>
            <person name="Liu C."/>
            <person name="Zhou H."/>
            <person name="Sun Q."/>
            <person name="Shu L."/>
            <person name="Wang H."/>
            <person name="Wang Y."/>
            <person name="Wang S."/>
            <person name="Wu C."/>
            <person name="Chan E.W."/>
            <person name="Chen G."/>
            <person name="Shen Z."/>
            <person name="Chen S."/>
            <person name="Zhang R."/>
        </authorList>
    </citation>
    <scope>NUCLEOTIDE SEQUENCE</scope>
    <source>
        <strain evidence="2">210</strain>
    </source>
</reference>
<feature type="domain" description="Helix-turn-helix" evidence="1">
    <location>
        <begin position="42"/>
        <end position="84"/>
    </location>
</feature>
<dbReference type="SUPFAM" id="SSF46955">
    <property type="entry name" value="Putative DNA-binding domain"/>
    <property type="match status" value="1"/>
</dbReference>